<protein>
    <submittedName>
        <fullName evidence="1">Uncharacterized protein</fullName>
    </submittedName>
</protein>
<accession>A0ABZ0YZE8</accession>
<sequence length="203" mass="23757">MSKNYCKIGKIWCKNCSHYGCKYNLIQPSLNNIRPLNTLNTCPKRNNDRTISFKELIMNSSFNDIMNAMYIHHHDEKKNIDGYKQAFHILKNMKPIKPSFNMYICLNTVIDEYLGNHDEYINVSGFIKERDVSYAIDLMDWCNVLYLNIHPDTLKNFNKNTIIAEVLWEITFNGYSPDDIDSFCTKLKNSFDNCKQKIGNLSV</sequence>
<evidence type="ECO:0000313" key="1">
    <source>
        <dbReference type="EMBL" id="WQJ51215.1"/>
    </source>
</evidence>
<reference evidence="1 2" key="1">
    <citation type="submission" date="2023-11" db="EMBL/GenBank/DDBJ databases">
        <authorList>
            <person name="Cook R."/>
            <person name="Crisci M."/>
            <person name="Pye H."/>
            <person name="Adriaenssens E."/>
            <person name="Santini J."/>
        </authorList>
    </citation>
    <scope>NUCLEOTIDE SEQUENCE [LARGE SCALE GENOMIC DNA]</scope>
    <source>
        <strain evidence="1">Lak_Megaphage_RVC_AP3_GC26</strain>
    </source>
</reference>
<dbReference type="EMBL" id="OR769219">
    <property type="protein sequence ID" value="WQJ51215.1"/>
    <property type="molecule type" value="Genomic_DNA"/>
</dbReference>
<name>A0ABZ0YZE8_9CAUD</name>
<keyword evidence="2" id="KW-1185">Reference proteome</keyword>
<proteinExistence type="predicted"/>
<dbReference type="Pfam" id="PF20194">
    <property type="entry name" value="DUF6557"/>
    <property type="match status" value="1"/>
</dbReference>
<dbReference type="Proteomes" id="UP001348805">
    <property type="component" value="Segment"/>
</dbReference>
<dbReference type="InterPro" id="IPR046687">
    <property type="entry name" value="DUF6557"/>
</dbReference>
<organism evidence="1 2">
    <name type="scientific">phage Lak_Megaphage_RVC_AP3_GC26</name>
    <dbReference type="NCBI Taxonomy" id="3109225"/>
    <lineage>
        <taxon>Viruses</taxon>
        <taxon>Duplodnaviria</taxon>
        <taxon>Heunggongvirae</taxon>
        <taxon>Uroviricota</taxon>
        <taxon>Caudoviricetes</taxon>
        <taxon>Caudoviricetes code 15 clade</taxon>
    </lineage>
</organism>
<evidence type="ECO:0000313" key="2">
    <source>
        <dbReference type="Proteomes" id="UP001348805"/>
    </source>
</evidence>